<comment type="similarity">
    <text evidence="2">Belongs to the UTP14 family.</text>
</comment>
<keyword evidence="4" id="KW-0539">Nucleus</keyword>
<reference evidence="5 6" key="1">
    <citation type="journal article" date="2011" name="Nature">
        <title>Genome sequencing reveals insights into physiology and longevity of the naked mole rat.</title>
        <authorList>
            <person name="Kim E.B."/>
            <person name="Fang X."/>
            <person name="Fushan A.A."/>
            <person name="Huang Z."/>
            <person name="Lobanov A.V."/>
            <person name="Han L."/>
            <person name="Marino S.M."/>
            <person name="Sun X."/>
            <person name="Turanov A.A."/>
            <person name="Yang P."/>
            <person name="Yim S.H."/>
            <person name="Zhao X."/>
            <person name="Kasaikina M.V."/>
            <person name="Stoletzki N."/>
            <person name="Peng C."/>
            <person name="Polak P."/>
            <person name="Xiong Z."/>
            <person name="Kiezun A."/>
            <person name="Zhu Y."/>
            <person name="Chen Y."/>
            <person name="Kryukov G.V."/>
            <person name="Zhang Q."/>
            <person name="Peshkin L."/>
            <person name="Yang L."/>
            <person name="Bronson R.T."/>
            <person name="Buffenstein R."/>
            <person name="Wang B."/>
            <person name="Han C."/>
            <person name="Li Q."/>
            <person name="Chen L."/>
            <person name="Zhao W."/>
            <person name="Sunyaev S.R."/>
            <person name="Park T.J."/>
            <person name="Zhang G."/>
            <person name="Wang J."/>
            <person name="Gladyshev V.N."/>
        </authorList>
    </citation>
    <scope>NUCLEOTIDE SEQUENCE [LARGE SCALE GENOMIC DNA]</scope>
</reference>
<sequence>MIDLQNFLTTKSPSMNSFAIPTAKEELEDEVERNLKQMIKEAFARDGAIRDLLKEKREAMEANNPKDVDLTLPGWGKWGGVGLKPSTKKRCWFLIKAPEGPPRKDKNLSNVIISERCNIHPAAHHVQVLPYPFIHHQQFERTIQAPWVFVEHPECLPKAHHP</sequence>
<name>G5C054_HETGA</name>
<dbReference type="EMBL" id="JH172626">
    <property type="protein sequence ID" value="EHB14915.1"/>
    <property type="molecule type" value="Genomic_DNA"/>
</dbReference>
<evidence type="ECO:0000256" key="3">
    <source>
        <dbReference type="ARBA" id="ARBA00022553"/>
    </source>
</evidence>
<accession>G5C054</accession>
<evidence type="ECO:0000256" key="2">
    <source>
        <dbReference type="ARBA" id="ARBA00007774"/>
    </source>
</evidence>
<dbReference type="GO" id="GO:0032040">
    <property type="term" value="C:small-subunit processome"/>
    <property type="evidence" value="ECO:0007669"/>
    <property type="project" value="InterPro"/>
</dbReference>
<proteinExistence type="inferred from homology"/>
<protein>
    <submittedName>
        <fullName evidence="5">U3 small nucleolar RNA-associated protein 14-like protein A</fullName>
    </submittedName>
</protein>
<dbReference type="PANTHER" id="PTHR14150:SF12">
    <property type="entry name" value="U3 SMALL NUCLEOLAR RNA-ASSOCIATED PROTEIN 14 HOMOLOG A"/>
    <property type="match status" value="1"/>
</dbReference>
<dbReference type="PANTHER" id="PTHR14150">
    <property type="entry name" value="U3 SMALL NUCLEOLAR RNA-ASSOCIATED PROTEIN 14"/>
    <property type="match status" value="1"/>
</dbReference>
<dbReference type="Proteomes" id="UP000006813">
    <property type="component" value="Unassembled WGS sequence"/>
</dbReference>
<dbReference type="Pfam" id="PF04615">
    <property type="entry name" value="Utp14"/>
    <property type="match status" value="1"/>
</dbReference>
<keyword evidence="3" id="KW-0597">Phosphoprotein</keyword>
<organism evidence="5 6">
    <name type="scientific">Heterocephalus glaber</name>
    <name type="common">Naked mole rat</name>
    <dbReference type="NCBI Taxonomy" id="10181"/>
    <lineage>
        <taxon>Eukaryota</taxon>
        <taxon>Metazoa</taxon>
        <taxon>Chordata</taxon>
        <taxon>Craniata</taxon>
        <taxon>Vertebrata</taxon>
        <taxon>Euteleostomi</taxon>
        <taxon>Mammalia</taxon>
        <taxon>Eutheria</taxon>
        <taxon>Euarchontoglires</taxon>
        <taxon>Glires</taxon>
        <taxon>Rodentia</taxon>
        <taxon>Hystricomorpha</taxon>
        <taxon>Bathyergidae</taxon>
        <taxon>Heterocephalus</taxon>
    </lineage>
</organism>
<evidence type="ECO:0000313" key="6">
    <source>
        <dbReference type="Proteomes" id="UP000006813"/>
    </source>
</evidence>
<evidence type="ECO:0000256" key="1">
    <source>
        <dbReference type="ARBA" id="ARBA00004604"/>
    </source>
</evidence>
<dbReference type="InterPro" id="IPR006709">
    <property type="entry name" value="SSU_processome_Utp14"/>
</dbReference>
<evidence type="ECO:0000313" key="5">
    <source>
        <dbReference type="EMBL" id="EHB14915.1"/>
    </source>
</evidence>
<evidence type="ECO:0000256" key="4">
    <source>
        <dbReference type="ARBA" id="ARBA00023242"/>
    </source>
</evidence>
<dbReference type="STRING" id="10181.G5C054"/>
<dbReference type="AlphaFoldDB" id="G5C054"/>
<dbReference type="InParanoid" id="G5C054"/>
<gene>
    <name evidence="5" type="ORF">GW7_01836</name>
</gene>
<dbReference type="GO" id="GO:0006364">
    <property type="term" value="P:rRNA processing"/>
    <property type="evidence" value="ECO:0007669"/>
    <property type="project" value="InterPro"/>
</dbReference>
<comment type="subcellular location">
    <subcellularLocation>
        <location evidence="1">Nucleus</location>
        <location evidence="1">Nucleolus</location>
    </subcellularLocation>
</comment>